<reference evidence="4 5" key="1">
    <citation type="submission" date="2024-04" db="EMBL/GenBank/DDBJ databases">
        <title>Tritrichomonas musculus Genome.</title>
        <authorList>
            <person name="Alves-Ferreira E."/>
            <person name="Grigg M."/>
            <person name="Lorenzi H."/>
            <person name="Galac M."/>
        </authorList>
    </citation>
    <scope>NUCLEOTIDE SEQUENCE [LARGE SCALE GENOMIC DNA]</scope>
    <source>
        <strain evidence="4 5">EAF2021</strain>
    </source>
</reference>
<accession>A0ABR2IMP3</accession>
<feature type="region of interest" description="Disordered" evidence="2">
    <location>
        <begin position="64"/>
        <end position="85"/>
    </location>
</feature>
<organism evidence="4 5">
    <name type="scientific">Tritrichomonas musculus</name>
    <dbReference type="NCBI Taxonomy" id="1915356"/>
    <lineage>
        <taxon>Eukaryota</taxon>
        <taxon>Metamonada</taxon>
        <taxon>Parabasalia</taxon>
        <taxon>Tritrichomonadida</taxon>
        <taxon>Tritrichomonadidae</taxon>
        <taxon>Tritrichomonas</taxon>
    </lineage>
</organism>
<feature type="compositionally biased region" description="Low complexity" evidence="2">
    <location>
        <begin position="70"/>
        <end position="85"/>
    </location>
</feature>
<keyword evidence="1" id="KW-0175">Coiled coil</keyword>
<protein>
    <recommendedName>
        <fullName evidence="3">GRIP domain-containing protein</fullName>
    </recommendedName>
</protein>
<evidence type="ECO:0000313" key="4">
    <source>
        <dbReference type="EMBL" id="KAK8866249.1"/>
    </source>
</evidence>
<feature type="domain" description="GRIP" evidence="3">
    <location>
        <begin position="475"/>
        <end position="524"/>
    </location>
</feature>
<feature type="coiled-coil region" evidence="1">
    <location>
        <begin position="365"/>
        <end position="406"/>
    </location>
</feature>
<evidence type="ECO:0000259" key="3">
    <source>
        <dbReference type="PROSITE" id="PS50913"/>
    </source>
</evidence>
<dbReference type="Proteomes" id="UP001470230">
    <property type="component" value="Unassembled WGS sequence"/>
</dbReference>
<keyword evidence="5" id="KW-1185">Reference proteome</keyword>
<comment type="caution">
    <text evidence="4">The sequence shown here is derived from an EMBL/GenBank/DDBJ whole genome shotgun (WGS) entry which is preliminary data.</text>
</comment>
<name>A0ABR2IMP3_9EUKA</name>
<evidence type="ECO:0000313" key="5">
    <source>
        <dbReference type="Proteomes" id="UP001470230"/>
    </source>
</evidence>
<evidence type="ECO:0000256" key="2">
    <source>
        <dbReference type="SAM" id="MobiDB-lite"/>
    </source>
</evidence>
<dbReference type="PROSITE" id="PS50913">
    <property type="entry name" value="GRIP"/>
    <property type="match status" value="1"/>
</dbReference>
<feature type="coiled-coil region" evidence="1">
    <location>
        <begin position="181"/>
        <end position="330"/>
    </location>
</feature>
<sequence>MDENESKNNPFSKFNREELEDQALKSLKYIKNLRKQNTEILEVLKQTEEKLLVQIQENDELKAENQKLQAKSSSDSGISSLTSSPSSPLAAATLSLGNIGRKFTAILNQKPDINLTLNLQIDEFSINADLANNESNGEELPQVTLLKSQIAQLKQSLSKSHQNELSIREFASTLQTKLENKEYQEEELNSCRDQLKESQNRFDEVCIKNENLLQKVELLESELNQVKKNSSEIQSQFSSLQQSSSDLNQLMEKYSTLIEQHETLKSDTIQQRIKIQESQRQIEQLKESLKKSMRMDQEKDEQIRQFSQQIKENENEKTDLKHQIEGLTKLISIRENEIRSSQQEKESIIERLNSGKGTIETEAKIQKMQRLIEKSNSLYAEMQMKASQYEERVHELEKQIHNDKIKARGLPIMQVITPNGNFILYDGGTYGKFDSKQISDINDIQTFDFNSRPNVANQENSLNRVDIGVLTSTSANEIEEKYEYLKKLVIQYFRSDQKIKTQLTPVILNLLNISQFEIKKIMSGNNNGIFSFF</sequence>
<dbReference type="EMBL" id="JAPFFF010000015">
    <property type="protein sequence ID" value="KAK8866249.1"/>
    <property type="molecule type" value="Genomic_DNA"/>
</dbReference>
<proteinExistence type="predicted"/>
<gene>
    <name evidence="4" type="ORF">M9Y10_009208</name>
</gene>
<dbReference type="InterPro" id="IPR000237">
    <property type="entry name" value="GRIP_dom"/>
</dbReference>
<evidence type="ECO:0000256" key="1">
    <source>
        <dbReference type="SAM" id="Coils"/>
    </source>
</evidence>